<feature type="region of interest" description="Disordered" evidence="1">
    <location>
        <begin position="1"/>
        <end position="112"/>
    </location>
</feature>
<proteinExistence type="predicted"/>
<dbReference type="EMBL" id="CAIE01000022">
    <property type="protein sequence ID" value="CCH17732.1"/>
    <property type="molecule type" value="Genomic_DNA"/>
</dbReference>
<feature type="compositionally biased region" description="Basic and acidic residues" evidence="1">
    <location>
        <begin position="12"/>
        <end position="60"/>
    </location>
</feature>
<gene>
    <name evidence="2" type="ORF">MILUP08_42663</name>
</gene>
<dbReference type="AlphaFoldDB" id="I0L1N5"/>
<evidence type="ECO:0000313" key="3">
    <source>
        <dbReference type="Proteomes" id="UP000003448"/>
    </source>
</evidence>
<evidence type="ECO:0000256" key="1">
    <source>
        <dbReference type="SAM" id="MobiDB-lite"/>
    </source>
</evidence>
<keyword evidence="3" id="KW-1185">Reference proteome</keyword>
<dbReference type="Proteomes" id="UP000003448">
    <property type="component" value="Unassembled WGS sequence"/>
</dbReference>
<evidence type="ECO:0000313" key="2">
    <source>
        <dbReference type="EMBL" id="CCH17732.1"/>
    </source>
</evidence>
<name>I0L1N5_9ACTN</name>
<reference evidence="3" key="1">
    <citation type="journal article" date="2012" name="J. Bacteriol.">
        <title>Genome Sequence of Micromonospora lupini Lupac 08, Isolated from Root Nodules of Lupinus angustifolius.</title>
        <authorList>
            <person name="Alonso-Vega P."/>
            <person name="Normand P."/>
            <person name="Bacigalupe R."/>
            <person name="Pujic P."/>
            <person name="Lajus A."/>
            <person name="Vallenet D."/>
            <person name="Carro L."/>
            <person name="Coll P."/>
            <person name="Trujillo M.E."/>
        </authorList>
    </citation>
    <scope>NUCLEOTIDE SEQUENCE [LARGE SCALE GENOMIC DNA]</scope>
    <source>
        <strain evidence="3">Lupac 08</strain>
    </source>
</reference>
<accession>I0L1N5</accession>
<comment type="caution">
    <text evidence="2">The sequence shown here is derived from an EMBL/GenBank/DDBJ whole genome shotgun (WGS) entry which is preliminary data.</text>
</comment>
<protein>
    <submittedName>
        <fullName evidence="2">Uncharacterized protein</fullName>
    </submittedName>
</protein>
<organism evidence="2 3">
    <name type="scientific">Micromonospora lupini str. Lupac 08</name>
    <dbReference type="NCBI Taxonomy" id="1150864"/>
    <lineage>
        <taxon>Bacteria</taxon>
        <taxon>Bacillati</taxon>
        <taxon>Actinomycetota</taxon>
        <taxon>Actinomycetes</taxon>
        <taxon>Micromonosporales</taxon>
        <taxon>Micromonosporaceae</taxon>
        <taxon>Micromonospora</taxon>
    </lineage>
</organism>
<sequence length="112" mass="12074">MGRSESPALPDELGRRGDPNRDPALHRDDGNEYRRREMAVRRQEGNRCGREDGDDCDGRGRAKQITSVGGSRIGFGHDWAPSRRSSGGGPLSQVRPALGPSGWVPALDGPIA</sequence>